<feature type="compositionally biased region" description="Pro residues" evidence="1">
    <location>
        <begin position="1"/>
        <end position="12"/>
    </location>
</feature>
<proteinExistence type="predicted"/>
<name>A0A7W6DBD9_9HYPH</name>
<evidence type="ECO:0000256" key="1">
    <source>
        <dbReference type="SAM" id="MobiDB-lite"/>
    </source>
</evidence>
<dbReference type="Proteomes" id="UP000574761">
    <property type="component" value="Unassembled WGS sequence"/>
</dbReference>
<feature type="region of interest" description="Disordered" evidence="1">
    <location>
        <begin position="1"/>
        <end position="47"/>
    </location>
</feature>
<keyword evidence="3" id="KW-1185">Reference proteome</keyword>
<protein>
    <submittedName>
        <fullName evidence="2">Uncharacterized protein</fullName>
    </submittedName>
</protein>
<sequence>MAAVLPPGPPHPTLRATFSPPGRRGNRLRPFFPKHPLNPQDGDFVPSHSGKLPLLSIGEKVAAGRMRGAFLHQFDKEASA</sequence>
<dbReference type="AlphaFoldDB" id="A0A7W6DBD9"/>
<reference evidence="2 3" key="1">
    <citation type="submission" date="2020-08" db="EMBL/GenBank/DDBJ databases">
        <title>Genomic Encyclopedia of Type Strains, Phase IV (KMG-IV): sequencing the most valuable type-strain genomes for metagenomic binning, comparative biology and taxonomic classification.</title>
        <authorList>
            <person name="Goeker M."/>
        </authorList>
    </citation>
    <scope>NUCLEOTIDE SEQUENCE [LARGE SCALE GENOMIC DNA]</scope>
    <source>
        <strain evidence="2 3">DSM 100211</strain>
    </source>
</reference>
<accession>A0A7W6DBD9</accession>
<dbReference type="EMBL" id="JACIEE010000006">
    <property type="protein sequence ID" value="MBB3978116.1"/>
    <property type="molecule type" value="Genomic_DNA"/>
</dbReference>
<gene>
    <name evidence="2" type="ORF">GGQ64_003330</name>
</gene>
<organism evidence="2 3">
    <name type="scientific">Mycoplana azooxidifex</name>
    <dbReference type="NCBI Taxonomy" id="1636188"/>
    <lineage>
        <taxon>Bacteria</taxon>
        <taxon>Pseudomonadati</taxon>
        <taxon>Pseudomonadota</taxon>
        <taxon>Alphaproteobacteria</taxon>
        <taxon>Hyphomicrobiales</taxon>
        <taxon>Rhizobiaceae</taxon>
        <taxon>Mycoplana</taxon>
    </lineage>
</organism>
<evidence type="ECO:0000313" key="2">
    <source>
        <dbReference type="EMBL" id="MBB3978116.1"/>
    </source>
</evidence>
<comment type="caution">
    <text evidence="2">The sequence shown here is derived from an EMBL/GenBank/DDBJ whole genome shotgun (WGS) entry which is preliminary data.</text>
</comment>
<evidence type="ECO:0000313" key="3">
    <source>
        <dbReference type="Proteomes" id="UP000574761"/>
    </source>
</evidence>